<dbReference type="Proteomes" id="UP000249467">
    <property type="component" value="Unassembled WGS sequence"/>
</dbReference>
<accession>A0A2W4Y495</accession>
<reference evidence="2 3" key="1">
    <citation type="submission" date="2018-04" db="EMBL/GenBank/DDBJ databases">
        <authorList>
            <person name="Go L.Y."/>
            <person name="Mitchell J.A."/>
        </authorList>
    </citation>
    <scope>NUCLEOTIDE SEQUENCE [LARGE SCALE GENOMIC DNA]</scope>
    <source>
        <strain evidence="2">ULC066bin1</strain>
    </source>
</reference>
<feature type="transmembrane region" description="Helical" evidence="1">
    <location>
        <begin position="110"/>
        <end position="126"/>
    </location>
</feature>
<name>A0A2W4Y495_9CYAN</name>
<proteinExistence type="predicted"/>
<evidence type="ECO:0000256" key="1">
    <source>
        <dbReference type="SAM" id="Phobius"/>
    </source>
</evidence>
<comment type="caution">
    <text evidence="2">The sequence shown here is derived from an EMBL/GenBank/DDBJ whole genome shotgun (WGS) entry which is preliminary data.</text>
</comment>
<sequence length="160" mass="17767">MTHDIALSFFQNAKFPHRCVVCESPNPDAIAELKIVIANPPQSLAEDVVDVILDTSRIGSNGRITLKPEVCHQCKKGLKRYHFWKQIWQYLGPLSGVAIMGICLFKNLTILGFIALAAGIILPVAYELMYPPAISATGIGKNINYEFLSQLYSQEFAELN</sequence>
<dbReference type="AlphaFoldDB" id="A0A2W4Y495"/>
<keyword evidence="1" id="KW-0472">Membrane</keyword>
<dbReference type="EMBL" id="QBML01000025">
    <property type="protein sequence ID" value="PZO38148.1"/>
    <property type="molecule type" value="Genomic_DNA"/>
</dbReference>
<gene>
    <name evidence="2" type="ORF">DCF19_16895</name>
</gene>
<keyword evidence="1" id="KW-0812">Transmembrane</keyword>
<evidence type="ECO:0000313" key="2">
    <source>
        <dbReference type="EMBL" id="PZO38148.1"/>
    </source>
</evidence>
<evidence type="ECO:0000313" key="3">
    <source>
        <dbReference type="Proteomes" id="UP000249467"/>
    </source>
</evidence>
<organism evidence="2 3">
    <name type="scientific">Pseudanabaena frigida</name>
    <dbReference type="NCBI Taxonomy" id="945775"/>
    <lineage>
        <taxon>Bacteria</taxon>
        <taxon>Bacillati</taxon>
        <taxon>Cyanobacteriota</taxon>
        <taxon>Cyanophyceae</taxon>
        <taxon>Pseudanabaenales</taxon>
        <taxon>Pseudanabaenaceae</taxon>
        <taxon>Pseudanabaena</taxon>
    </lineage>
</organism>
<reference evidence="2 3" key="2">
    <citation type="submission" date="2018-06" db="EMBL/GenBank/DDBJ databases">
        <title>Metagenomic assembly of (sub)arctic Cyanobacteria and their associated microbiome from non-axenic cultures.</title>
        <authorList>
            <person name="Baurain D."/>
        </authorList>
    </citation>
    <scope>NUCLEOTIDE SEQUENCE [LARGE SCALE GENOMIC DNA]</scope>
    <source>
        <strain evidence="2">ULC066bin1</strain>
    </source>
</reference>
<keyword evidence="1" id="KW-1133">Transmembrane helix</keyword>
<protein>
    <submittedName>
        <fullName evidence="2">Uncharacterized protein</fullName>
    </submittedName>
</protein>